<name>A0ABN4EXD0_PANPU</name>
<evidence type="ECO:0000313" key="3">
    <source>
        <dbReference type="Proteomes" id="UP000035086"/>
    </source>
</evidence>
<protein>
    <submittedName>
        <fullName evidence="2">Uncharacterized protein</fullName>
    </submittedName>
</protein>
<proteinExistence type="predicted"/>
<gene>
    <name evidence="2" type="ORF">RO07_23345</name>
</gene>
<accession>A0ABN4EXD0</accession>
<evidence type="ECO:0000256" key="1">
    <source>
        <dbReference type="SAM" id="MobiDB-lite"/>
    </source>
</evidence>
<feature type="region of interest" description="Disordered" evidence="1">
    <location>
        <begin position="1"/>
        <end position="27"/>
    </location>
</feature>
<dbReference type="Proteomes" id="UP000035086">
    <property type="component" value="Chromosome"/>
</dbReference>
<evidence type="ECO:0000313" key="2">
    <source>
        <dbReference type="EMBL" id="AJC22669.1"/>
    </source>
</evidence>
<keyword evidence="3" id="KW-1185">Reference proteome</keyword>
<dbReference type="EMBL" id="CP010310">
    <property type="protein sequence ID" value="AJC22669.1"/>
    <property type="molecule type" value="Genomic_DNA"/>
</dbReference>
<reference evidence="2" key="1">
    <citation type="submission" date="2016-11" db="EMBL/GenBank/DDBJ databases">
        <title>Complete Genome Sequencing of Pandoraea pulmonicola DSM 16583.</title>
        <authorList>
            <person name="Chan K.-G."/>
        </authorList>
    </citation>
    <scope>NUCLEOTIDE SEQUENCE</scope>
    <source>
        <strain evidence="2">DSM 16583</strain>
    </source>
</reference>
<feature type="region of interest" description="Disordered" evidence="1">
    <location>
        <begin position="51"/>
        <end position="81"/>
    </location>
</feature>
<sequence>MSRRGSEVQWGDDGSADDSDSGSALGICTEGAEVTNGSNGTVGVAGADCVEDRADGADGTDGVNEADRSGGVGATAGARSATASILPCRPSLGKCGCASDLMRHRARAA</sequence>
<organism evidence="2 3">
    <name type="scientific">Pandoraea pulmonicola</name>
    <dbReference type="NCBI Taxonomy" id="93221"/>
    <lineage>
        <taxon>Bacteria</taxon>
        <taxon>Pseudomonadati</taxon>
        <taxon>Pseudomonadota</taxon>
        <taxon>Betaproteobacteria</taxon>
        <taxon>Burkholderiales</taxon>
        <taxon>Burkholderiaceae</taxon>
        <taxon>Pandoraea</taxon>
    </lineage>
</organism>